<dbReference type="AlphaFoldDB" id="A0A0D2NDM7"/>
<organism evidence="1 2">
    <name type="scientific">Monoraphidium neglectum</name>
    <dbReference type="NCBI Taxonomy" id="145388"/>
    <lineage>
        <taxon>Eukaryota</taxon>
        <taxon>Viridiplantae</taxon>
        <taxon>Chlorophyta</taxon>
        <taxon>core chlorophytes</taxon>
        <taxon>Chlorophyceae</taxon>
        <taxon>CS clade</taxon>
        <taxon>Sphaeropleales</taxon>
        <taxon>Selenastraceae</taxon>
        <taxon>Monoraphidium</taxon>
    </lineage>
</organism>
<evidence type="ECO:0000313" key="1">
    <source>
        <dbReference type="EMBL" id="KIZ03416.1"/>
    </source>
</evidence>
<name>A0A0D2NDM7_9CHLO</name>
<dbReference type="EMBL" id="KK100855">
    <property type="protein sequence ID" value="KIZ03416.1"/>
    <property type="molecule type" value="Genomic_DNA"/>
</dbReference>
<dbReference type="OrthoDB" id="1932153at2759"/>
<dbReference type="GeneID" id="25737422"/>
<dbReference type="RefSeq" id="XP_013902435.1">
    <property type="nucleotide sequence ID" value="XM_014046981.1"/>
</dbReference>
<dbReference type="KEGG" id="mng:MNEG_4545"/>
<proteinExistence type="predicted"/>
<reference evidence="1 2" key="1">
    <citation type="journal article" date="2013" name="BMC Genomics">
        <title>Reconstruction of the lipid metabolism for the microalga Monoraphidium neglectum from its genome sequence reveals characteristics suitable for biofuel production.</title>
        <authorList>
            <person name="Bogen C."/>
            <person name="Al-Dilaimi A."/>
            <person name="Albersmeier A."/>
            <person name="Wichmann J."/>
            <person name="Grundmann M."/>
            <person name="Rupp O."/>
            <person name="Lauersen K.J."/>
            <person name="Blifernez-Klassen O."/>
            <person name="Kalinowski J."/>
            <person name="Goesmann A."/>
            <person name="Mussgnug J.H."/>
            <person name="Kruse O."/>
        </authorList>
    </citation>
    <scope>NUCLEOTIDE SEQUENCE [LARGE SCALE GENOMIC DNA]</scope>
    <source>
        <strain evidence="1 2">SAG 48.87</strain>
    </source>
</reference>
<sequence>MPHKQVRKLWSGVAAGTVGVARVDLRRPTFPWPEEYDEGNLLFKRRHAARTPRRGRPPTRAAAQAHAAMGIANLAVGPYDGDRDGDGGGARRAPNGARLKVMRCVHLKNPEQRRPLVDFGVGLSVDLDRQALQGVCRLKFSDLLSIKLAPQPALKLAASWGLANTGMALRLRYECPLNHLHECWRPPARLMLRIDNQIGTGVHLSPSGVEFDERRVALGDTTELRAGATLRFPRSLPIDRDDPDAFKLQVHRLSLKAQW</sequence>
<evidence type="ECO:0000313" key="2">
    <source>
        <dbReference type="Proteomes" id="UP000054498"/>
    </source>
</evidence>
<gene>
    <name evidence="1" type="ORF">MNEG_4545</name>
</gene>
<dbReference type="Proteomes" id="UP000054498">
    <property type="component" value="Unassembled WGS sequence"/>
</dbReference>
<accession>A0A0D2NDM7</accession>
<keyword evidence="2" id="KW-1185">Reference proteome</keyword>
<protein>
    <submittedName>
        <fullName evidence="1">Uncharacterized protein</fullName>
    </submittedName>
</protein>